<evidence type="ECO:0000256" key="2">
    <source>
        <dbReference type="SAM" id="Phobius"/>
    </source>
</evidence>
<dbReference type="Proteomes" id="UP000030763">
    <property type="component" value="Unassembled WGS sequence"/>
</dbReference>
<proteinExistence type="predicted"/>
<keyword evidence="2" id="KW-0812">Transmembrane</keyword>
<accession>U6M8E1</accession>
<keyword evidence="2" id="KW-0472">Membrane</keyword>
<protein>
    <submittedName>
        <fullName evidence="3">Uncharacterized protein</fullName>
    </submittedName>
</protein>
<evidence type="ECO:0000313" key="3">
    <source>
        <dbReference type="EMBL" id="CDJ57935.1"/>
    </source>
</evidence>
<organism evidence="3 4">
    <name type="scientific">Eimeria maxima</name>
    <name type="common">Coccidian parasite</name>
    <dbReference type="NCBI Taxonomy" id="5804"/>
    <lineage>
        <taxon>Eukaryota</taxon>
        <taxon>Sar</taxon>
        <taxon>Alveolata</taxon>
        <taxon>Apicomplexa</taxon>
        <taxon>Conoidasida</taxon>
        <taxon>Coccidia</taxon>
        <taxon>Eucoccidiorida</taxon>
        <taxon>Eimeriorina</taxon>
        <taxon>Eimeriidae</taxon>
        <taxon>Eimeria</taxon>
    </lineage>
</organism>
<evidence type="ECO:0000256" key="1">
    <source>
        <dbReference type="SAM" id="MobiDB-lite"/>
    </source>
</evidence>
<evidence type="ECO:0000313" key="4">
    <source>
        <dbReference type="Proteomes" id="UP000030763"/>
    </source>
</evidence>
<reference evidence="3" key="2">
    <citation type="submission" date="2013-10" db="EMBL/GenBank/DDBJ databases">
        <authorList>
            <person name="Aslett M."/>
        </authorList>
    </citation>
    <scope>NUCLEOTIDE SEQUENCE [LARGE SCALE GENOMIC DNA]</scope>
    <source>
        <strain evidence="3">Weybridge</strain>
    </source>
</reference>
<dbReference type="VEuPathDB" id="ToxoDB:EMWEY_00045700"/>
<gene>
    <name evidence="3" type="ORF">EMWEY_00045700</name>
</gene>
<sequence>MEVQGEGASRSLLDWLLPKRGADDGMDPAPSQNTEGTNETSREDGIYSLRKFVGRQVGVAKPLVAVFSLLLLSAVIWRVASKRKSHKLSPHMLSSDRLSSPNERAPLSIDDGIISKYLEDLADENEKMNTAWASSEAPVKAAFQKYFAPPLENGQALTHDPLKTINDHVAKMLACQFPSDSTAIVRSDFLQHVRALHTICRIATLRLEELKLLYTYQRGLGVPGGFLFHEEPHSNSDLEYPVGSASLMKSDDSLLGVGIVDSEREQSEEGEVSGEKYLKVPRSSDVREGRDMNSDTDSSMMPDEFLDSMQMLGNMQKRPVNRNLARTLTLLLVEDERLNISNMAARYYFERFLQPFGESDPTNAVPSTAKHQIPYSGQPFRTGALAKAAAQIFRQSEGDTNYARVSKIYRIADNWSSEGVLQATEQQGRENAYRVKQQMRIKRERMRVLLKEGIQMDDLEMIALFLL</sequence>
<feature type="region of interest" description="Disordered" evidence="1">
    <location>
        <begin position="22"/>
        <end position="42"/>
    </location>
</feature>
<dbReference type="RefSeq" id="XP_013334583.1">
    <property type="nucleotide sequence ID" value="XM_013479129.1"/>
</dbReference>
<feature type="compositionally biased region" description="Polar residues" evidence="1">
    <location>
        <begin position="30"/>
        <end position="39"/>
    </location>
</feature>
<keyword evidence="4" id="KW-1185">Reference proteome</keyword>
<name>U6M8E1_EIMMA</name>
<dbReference type="GeneID" id="25338556"/>
<dbReference type="AlphaFoldDB" id="U6M8E1"/>
<dbReference type="EMBL" id="HG719423">
    <property type="protein sequence ID" value="CDJ57935.1"/>
    <property type="molecule type" value="Genomic_DNA"/>
</dbReference>
<feature type="transmembrane region" description="Helical" evidence="2">
    <location>
        <begin position="59"/>
        <end position="80"/>
    </location>
</feature>
<reference evidence="3" key="1">
    <citation type="submission" date="2013-10" db="EMBL/GenBank/DDBJ databases">
        <title>Genomic analysis of the causative agents of coccidiosis in chickens.</title>
        <authorList>
            <person name="Reid A.J."/>
            <person name="Blake D."/>
            <person name="Billington K."/>
            <person name="Browne H."/>
            <person name="Dunn M."/>
            <person name="Hung S."/>
            <person name="Kawahara F."/>
            <person name="Miranda-Saavedra D."/>
            <person name="Mourier T."/>
            <person name="Nagra H."/>
            <person name="Otto T.D."/>
            <person name="Rawlings N."/>
            <person name="Sanchez A."/>
            <person name="Sanders M."/>
            <person name="Subramaniam C."/>
            <person name="Tay Y."/>
            <person name="Dear P."/>
            <person name="Doerig C."/>
            <person name="Gruber A."/>
            <person name="Parkinson J."/>
            <person name="Shirley M."/>
            <person name="Wan K.L."/>
            <person name="Berriman M."/>
            <person name="Tomley F."/>
            <person name="Pain A."/>
        </authorList>
    </citation>
    <scope>NUCLEOTIDE SEQUENCE [LARGE SCALE GENOMIC DNA]</scope>
    <source>
        <strain evidence="3">Weybridge</strain>
    </source>
</reference>
<keyword evidence="2" id="KW-1133">Transmembrane helix</keyword>